<accession>C0P0X2</accession>
<dbReference type="HOGENOM" id="CLU_2170324_0_0_1"/>
<name>C0P0X2_AJECG</name>
<gene>
    <name evidence="1" type="ORF">HCBG_09052</name>
</gene>
<proteinExistence type="predicted"/>
<dbReference type="InParanoid" id="C0P0X2"/>
<evidence type="ECO:0000313" key="2">
    <source>
        <dbReference type="Proteomes" id="UP000001631"/>
    </source>
</evidence>
<organism evidence="1 2">
    <name type="scientific">Ajellomyces capsulatus (strain G186AR / H82 / ATCC MYA-2454 / RMSCC 2432)</name>
    <name type="common">Darling's disease fungus</name>
    <name type="synonym">Histoplasma capsulatum</name>
    <dbReference type="NCBI Taxonomy" id="447093"/>
    <lineage>
        <taxon>Eukaryota</taxon>
        <taxon>Fungi</taxon>
        <taxon>Dikarya</taxon>
        <taxon>Ascomycota</taxon>
        <taxon>Pezizomycotina</taxon>
        <taxon>Eurotiomycetes</taxon>
        <taxon>Eurotiomycetidae</taxon>
        <taxon>Onygenales</taxon>
        <taxon>Ajellomycetaceae</taxon>
        <taxon>Histoplasma</taxon>
    </lineage>
</organism>
<dbReference type="RefSeq" id="XP_045283253.1">
    <property type="nucleotide sequence ID" value="XM_045436101.1"/>
</dbReference>
<dbReference type="GeneID" id="69042068"/>
<evidence type="ECO:0000313" key="1">
    <source>
        <dbReference type="EMBL" id="EEH02772.1"/>
    </source>
</evidence>
<protein>
    <submittedName>
        <fullName evidence="1">Uncharacterized protein</fullName>
    </submittedName>
</protein>
<reference evidence="1" key="1">
    <citation type="submission" date="2009-02" db="EMBL/GenBank/DDBJ databases">
        <title>The Genome Sequence of Ajellomyces capsulatus strain G186AR.</title>
        <authorList>
            <consortium name="The Broad Institute Genome Sequencing Platform"/>
            <person name="Champion M."/>
            <person name="Cuomo C."/>
            <person name="Ma L.-J."/>
            <person name="Henn M.R."/>
            <person name="Sil A."/>
            <person name="Goldman B."/>
            <person name="Young S.K."/>
            <person name="Kodira C.D."/>
            <person name="Zeng Q."/>
            <person name="Koehrsen M."/>
            <person name="Alvarado L."/>
            <person name="Berlin A."/>
            <person name="Borenstein D."/>
            <person name="Chen Z."/>
            <person name="Engels R."/>
            <person name="Freedman E."/>
            <person name="Gellesch M."/>
            <person name="Goldberg J."/>
            <person name="Griggs A."/>
            <person name="Gujja S."/>
            <person name="Heiman D."/>
            <person name="Hepburn T."/>
            <person name="Howarth C."/>
            <person name="Jen D."/>
            <person name="Larson L."/>
            <person name="Lewis B."/>
            <person name="Mehta T."/>
            <person name="Park D."/>
            <person name="Pearson M."/>
            <person name="Roberts A."/>
            <person name="Saif S."/>
            <person name="Shea T."/>
            <person name="Shenoy N."/>
            <person name="Sisk P."/>
            <person name="Stolte C."/>
            <person name="Sykes S."/>
            <person name="Walk T."/>
            <person name="White J."/>
            <person name="Yandava C."/>
            <person name="Klein B."/>
            <person name="McEwen J.G."/>
            <person name="Puccia R."/>
            <person name="Goldman G.H."/>
            <person name="Felipe M.S."/>
            <person name="Nino-Vega G."/>
            <person name="San-Blas G."/>
            <person name="Taylor J."/>
            <person name="Mendoza L."/>
            <person name="Galagan J."/>
            <person name="Nusbaum C."/>
            <person name="Birren B."/>
        </authorList>
    </citation>
    <scope>NUCLEOTIDE SEQUENCE</scope>
    <source>
        <strain evidence="1">G186AR</strain>
    </source>
</reference>
<keyword evidence="2" id="KW-1185">Reference proteome</keyword>
<dbReference type="Proteomes" id="UP000001631">
    <property type="component" value="Unassembled WGS sequence"/>
</dbReference>
<dbReference type="AlphaFoldDB" id="C0P0X2"/>
<dbReference type="EMBL" id="GG663382">
    <property type="protein sequence ID" value="EEH02772.1"/>
    <property type="molecule type" value="Genomic_DNA"/>
</dbReference>
<sequence length="110" mass="12513">MTKGRSHVPSLAKASVLNHCPFFKITELRYLHPIALEHATIMANSSSLEMKQYLMMIHSQSRYVSRPRDEGLQSSENISEICPVWHFMLQRLGAMQSPGINPTISFSDPR</sequence>